<evidence type="ECO:0000313" key="4">
    <source>
        <dbReference type="Proteomes" id="UP000639403"/>
    </source>
</evidence>
<keyword evidence="2" id="KW-0732">Signal</keyword>
<reference evidence="3" key="2">
    <citation type="journal article" name="Front. Microbiol.">
        <title>Degradative Capacity of Two Strains of Rhodonia placenta: From Phenotype to Genotype.</title>
        <authorList>
            <person name="Kolle M."/>
            <person name="Horta M.A.C."/>
            <person name="Nowrousian M."/>
            <person name="Ohm R.A."/>
            <person name="Benz J.P."/>
            <person name="Pilgard A."/>
        </authorList>
    </citation>
    <scope>NUCLEOTIDE SEQUENCE</scope>
    <source>
        <strain evidence="3">FPRL280</strain>
    </source>
</reference>
<name>A0A8H7P9R8_9APHY</name>
<reference evidence="3" key="1">
    <citation type="submission" date="2020-11" db="EMBL/GenBank/DDBJ databases">
        <authorList>
            <person name="Koelle M."/>
            <person name="Horta M.A.C."/>
            <person name="Nowrousian M."/>
            <person name="Ohm R.A."/>
            <person name="Benz P."/>
            <person name="Pilgard A."/>
        </authorList>
    </citation>
    <scope>NUCLEOTIDE SEQUENCE</scope>
    <source>
        <strain evidence="3">FPRL280</strain>
    </source>
</reference>
<organism evidence="3 4">
    <name type="scientific">Rhodonia placenta</name>
    <dbReference type="NCBI Taxonomy" id="104341"/>
    <lineage>
        <taxon>Eukaryota</taxon>
        <taxon>Fungi</taxon>
        <taxon>Dikarya</taxon>
        <taxon>Basidiomycota</taxon>
        <taxon>Agaricomycotina</taxon>
        <taxon>Agaricomycetes</taxon>
        <taxon>Polyporales</taxon>
        <taxon>Adustoporiaceae</taxon>
        <taxon>Rhodonia</taxon>
    </lineage>
</organism>
<gene>
    <name evidence="3" type="ORF">IEO21_01446</name>
</gene>
<feature type="region of interest" description="Disordered" evidence="1">
    <location>
        <begin position="237"/>
        <end position="283"/>
    </location>
</feature>
<dbReference type="AlphaFoldDB" id="A0A8H7P9R8"/>
<dbReference type="InterPro" id="IPR037176">
    <property type="entry name" value="Osmotin/thaumatin-like_sf"/>
</dbReference>
<protein>
    <recommendedName>
        <fullName evidence="5">Glycopeptide</fullName>
    </recommendedName>
</protein>
<sequence>MSSTLLSAALAAALFATASVRAETHTITFINQCGYGTPQLIQGANTLSTGEPYVSNGPFDSAISYLQTGGCGFNGEDCTLLEMTIANAVVAGGGPSADISLISPHSFSVWSSFAYYGASGGCDYTGANCAAANCPQAFYYSDETQVQVACQEDDINLLIAFCADATTIDPSSIGSSSAPVPPSSSYVAPTSTYVAPTTSYTPTSTYVPPTSSYVAPSSSAVPSSSFSSSSASASASASAAARCPNRKRSLQAKRESNATGELEKRVALENHRRHARAHGGSLY</sequence>
<comment type="caution">
    <text evidence="3">The sequence shown here is derived from an EMBL/GenBank/DDBJ whole genome shotgun (WGS) entry which is preliminary data.</text>
</comment>
<evidence type="ECO:0000256" key="1">
    <source>
        <dbReference type="SAM" id="MobiDB-lite"/>
    </source>
</evidence>
<evidence type="ECO:0000313" key="3">
    <source>
        <dbReference type="EMBL" id="KAF9820437.1"/>
    </source>
</evidence>
<feature type="signal peptide" evidence="2">
    <location>
        <begin position="1"/>
        <end position="22"/>
    </location>
</feature>
<feature type="compositionally biased region" description="Basic and acidic residues" evidence="1">
    <location>
        <begin position="252"/>
        <end position="270"/>
    </location>
</feature>
<accession>A0A8H7P9R8</accession>
<evidence type="ECO:0000256" key="2">
    <source>
        <dbReference type="SAM" id="SignalP"/>
    </source>
</evidence>
<proteinExistence type="predicted"/>
<evidence type="ECO:0008006" key="5">
    <source>
        <dbReference type="Google" id="ProtNLM"/>
    </source>
</evidence>
<dbReference type="EMBL" id="JADOXO010000010">
    <property type="protein sequence ID" value="KAF9820437.1"/>
    <property type="molecule type" value="Genomic_DNA"/>
</dbReference>
<feature type="chain" id="PRO_5034852707" description="Glycopeptide" evidence="2">
    <location>
        <begin position="23"/>
        <end position="283"/>
    </location>
</feature>
<dbReference type="Proteomes" id="UP000639403">
    <property type="component" value="Unassembled WGS sequence"/>
</dbReference>
<dbReference type="SUPFAM" id="SSF49870">
    <property type="entry name" value="Osmotin, thaumatin-like protein"/>
    <property type="match status" value="1"/>
</dbReference>